<evidence type="ECO:0000313" key="1">
    <source>
        <dbReference type="EMBL" id="MEA5453297.1"/>
    </source>
</evidence>
<evidence type="ECO:0000313" key="2">
    <source>
        <dbReference type="Proteomes" id="UP001304769"/>
    </source>
</evidence>
<protein>
    <submittedName>
        <fullName evidence="1">Uncharacterized protein</fullName>
    </submittedName>
</protein>
<dbReference type="RefSeq" id="WP_323277069.1">
    <property type="nucleotide sequence ID" value="NZ_JAYGGQ010000001.1"/>
</dbReference>
<dbReference type="Proteomes" id="UP001304769">
    <property type="component" value="Unassembled WGS sequence"/>
</dbReference>
<dbReference type="EMBL" id="JAYGGQ010000001">
    <property type="protein sequence ID" value="MEA5453297.1"/>
    <property type="molecule type" value="Genomic_DNA"/>
</dbReference>
<accession>A0ABU5T191</accession>
<comment type="caution">
    <text evidence="1">The sequence shown here is derived from an EMBL/GenBank/DDBJ whole genome shotgun (WGS) entry which is preliminary data.</text>
</comment>
<sequence length="180" mass="20600">MKIIRSFPKTVPGGRAYVQDDLPRFEMETYDYRGLADAFPDDLLLLEWDIAVDKDAIERFVAHCEAEPDRVRVAPYRLWAPTGSNDPILNAPWAHRAYHYPAIKATCRFVDEGEPTCHLFGLGMVYLPRDILRHYSDVAPGHFSDGSFSAWHSNTVSFETPIAWDVRPVHLHFPIERMGS</sequence>
<reference evidence="1 2" key="1">
    <citation type="submission" date="2023-12" db="EMBL/GenBank/DDBJ databases">
        <title>Sinomonas terricola sp. nov, isolated from litchi orchard soil in Guangdong, PR China.</title>
        <authorList>
            <person name="Jiaxin W."/>
            <person name="Yang Z."/>
            <person name="Honghui Z."/>
        </authorList>
    </citation>
    <scope>NUCLEOTIDE SEQUENCE [LARGE SCALE GENOMIC DNA]</scope>
    <source>
        <strain evidence="1 2">JGH33</strain>
    </source>
</reference>
<proteinExistence type="predicted"/>
<name>A0ABU5T191_9MICC</name>
<organism evidence="1 2">
    <name type="scientific">Sinomonas terricola</name>
    <dbReference type="NCBI Taxonomy" id="3110330"/>
    <lineage>
        <taxon>Bacteria</taxon>
        <taxon>Bacillati</taxon>
        <taxon>Actinomycetota</taxon>
        <taxon>Actinomycetes</taxon>
        <taxon>Micrococcales</taxon>
        <taxon>Micrococcaceae</taxon>
        <taxon>Sinomonas</taxon>
    </lineage>
</organism>
<keyword evidence="2" id="KW-1185">Reference proteome</keyword>
<gene>
    <name evidence="1" type="ORF">SPF06_01045</name>
</gene>